<protein>
    <submittedName>
        <fullName evidence="1">Uncharacterized protein</fullName>
    </submittedName>
</protein>
<evidence type="ECO:0000313" key="2">
    <source>
        <dbReference type="Proteomes" id="UP000627292"/>
    </source>
</evidence>
<dbReference type="AlphaFoldDB" id="A0A917IQN3"/>
<keyword evidence="2" id="KW-1185">Reference proteome</keyword>
<organism evidence="1 2">
    <name type="scientific">Filimonas zeae</name>
    <dbReference type="NCBI Taxonomy" id="1737353"/>
    <lineage>
        <taxon>Bacteria</taxon>
        <taxon>Pseudomonadati</taxon>
        <taxon>Bacteroidota</taxon>
        <taxon>Chitinophagia</taxon>
        <taxon>Chitinophagales</taxon>
        <taxon>Chitinophagaceae</taxon>
        <taxon>Filimonas</taxon>
    </lineage>
</organism>
<evidence type="ECO:0000313" key="1">
    <source>
        <dbReference type="EMBL" id="GGH60919.1"/>
    </source>
</evidence>
<name>A0A917IQN3_9BACT</name>
<reference evidence="1" key="2">
    <citation type="submission" date="2020-09" db="EMBL/GenBank/DDBJ databases">
        <authorList>
            <person name="Sun Q."/>
            <person name="Zhou Y."/>
        </authorList>
    </citation>
    <scope>NUCLEOTIDE SEQUENCE</scope>
    <source>
        <strain evidence="1">CGMCC 1.15290</strain>
    </source>
</reference>
<accession>A0A917IQN3</accession>
<dbReference type="RefSeq" id="WP_188950805.1">
    <property type="nucleotide sequence ID" value="NZ_BMIB01000001.1"/>
</dbReference>
<dbReference type="Proteomes" id="UP000627292">
    <property type="component" value="Unassembled WGS sequence"/>
</dbReference>
<dbReference type="EMBL" id="BMIB01000001">
    <property type="protein sequence ID" value="GGH60919.1"/>
    <property type="molecule type" value="Genomic_DNA"/>
</dbReference>
<proteinExistence type="predicted"/>
<comment type="caution">
    <text evidence="1">The sequence shown here is derived from an EMBL/GenBank/DDBJ whole genome shotgun (WGS) entry which is preliminary data.</text>
</comment>
<reference evidence="1" key="1">
    <citation type="journal article" date="2014" name="Int. J. Syst. Evol. Microbiol.">
        <title>Complete genome sequence of Corynebacterium casei LMG S-19264T (=DSM 44701T), isolated from a smear-ripened cheese.</title>
        <authorList>
            <consortium name="US DOE Joint Genome Institute (JGI-PGF)"/>
            <person name="Walter F."/>
            <person name="Albersmeier A."/>
            <person name="Kalinowski J."/>
            <person name="Ruckert C."/>
        </authorList>
    </citation>
    <scope>NUCLEOTIDE SEQUENCE</scope>
    <source>
        <strain evidence="1">CGMCC 1.15290</strain>
    </source>
</reference>
<gene>
    <name evidence="1" type="ORF">GCM10011379_09320</name>
</gene>
<sequence length="262" mass="29052">MAKQTGDSVFIGTYNGLCFYSMNGKYYVRASSPLSRKRVLTDSAFAGTRRYAQWLAAASPIASAIYREVPLEKRHKNLYRTITGKALLLLKAGVEAAEVCVLLANEINQMVNGGEATATKPQQKKQVYNKTNSTPLPQWPGLRMINQKATAGTTTQRTTLRRRQQRAIAYINKAPLCRGARRGREIFPCVTRYVFSITAKPSIAVSEKDHLIRGRWTQKPIAPAPQSGAGKTYRRTAAHNSIHSNSSGLVFIGHQTKQTQNL</sequence>